<reference evidence="7" key="1">
    <citation type="submission" date="2021-01" db="EMBL/GenBank/DDBJ databases">
        <authorList>
            <person name="Corre E."/>
            <person name="Pelletier E."/>
            <person name="Niang G."/>
            <person name="Scheremetjew M."/>
            <person name="Finn R."/>
            <person name="Kale V."/>
            <person name="Holt S."/>
            <person name="Cochrane G."/>
            <person name="Meng A."/>
            <person name="Brown T."/>
            <person name="Cohen L."/>
        </authorList>
    </citation>
    <scope>NUCLEOTIDE SEQUENCE</scope>
    <source>
        <strain evidence="7">10249 10 AB</strain>
    </source>
</reference>
<name>A0A7S4ENQ3_9STRA</name>
<feature type="region of interest" description="Disordered" evidence="4">
    <location>
        <begin position="21"/>
        <end position="145"/>
    </location>
</feature>
<feature type="transmembrane region" description="Helical" evidence="5">
    <location>
        <begin position="507"/>
        <end position="525"/>
    </location>
</feature>
<evidence type="ECO:0000256" key="1">
    <source>
        <dbReference type="ARBA" id="ARBA00022737"/>
    </source>
</evidence>
<evidence type="ECO:0000313" key="7">
    <source>
        <dbReference type="EMBL" id="CAE0725809.1"/>
    </source>
</evidence>
<keyword evidence="1" id="KW-0677">Repeat</keyword>
<evidence type="ECO:0000256" key="2">
    <source>
        <dbReference type="ARBA" id="ARBA00023157"/>
    </source>
</evidence>
<feature type="compositionally biased region" description="Low complexity" evidence="4">
    <location>
        <begin position="21"/>
        <end position="32"/>
    </location>
</feature>
<keyword evidence="2" id="KW-1015">Disulfide bond</keyword>
<feature type="domain" description="LNR" evidence="6">
    <location>
        <begin position="639"/>
        <end position="678"/>
    </location>
</feature>
<feature type="transmembrane region" description="Helical" evidence="5">
    <location>
        <begin position="380"/>
        <end position="404"/>
    </location>
</feature>
<keyword evidence="3" id="KW-0325">Glycoprotein</keyword>
<dbReference type="InterPro" id="IPR000800">
    <property type="entry name" value="Notch_dom"/>
</dbReference>
<gene>
    <name evidence="7" type="ORF">PAUS00366_LOCUS18566</name>
</gene>
<protein>
    <recommendedName>
        <fullName evidence="6">LNR domain-containing protein</fullName>
    </recommendedName>
</protein>
<accession>A0A7S4ENQ3</accession>
<feature type="compositionally biased region" description="Low complexity" evidence="4">
    <location>
        <begin position="44"/>
        <end position="55"/>
    </location>
</feature>
<feature type="compositionally biased region" description="Polar residues" evidence="4">
    <location>
        <begin position="127"/>
        <end position="137"/>
    </location>
</feature>
<keyword evidence="5" id="KW-0812">Transmembrane</keyword>
<feature type="compositionally biased region" description="Basic residues" evidence="4">
    <location>
        <begin position="76"/>
        <end position="92"/>
    </location>
</feature>
<dbReference type="EMBL" id="HBIX01027418">
    <property type="protein sequence ID" value="CAE0725809.1"/>
    <property type="molecule type" value="Transcribed_RNA"/>
</dbReference>
<feature type="compositionally biased region" description="Basic residues" evidence="4">
    <location>
        <begin position="171"/>
        <end position="184"/>
    </location>
</feature>
<dbReference type="Gene3D" id="4.10.470.20">
    <property type="match status" value="1"/>
</dbReference>
<keyword evidence="5" id="KW-0472">Membrane</keyword>
<proteinExistence type="predicted"/>
<feature type="transmembrane region" description="Helical" evidence="5">
    <location>
        <begin position="229"/>
        <end position="248"/>
    </location>
</feature>
<sequence>MVQSRTIPRGDDLLETTAAEATATASTATEAAQTNSKKDEAKNSDVNVDVDAADSGTHLLEEDFDPETINNAKPPPKSKAKKKKKKTQKKKNGLVTTPTSAIADDSKKAEAKSNPGLGANIDIDANPKSSFTMNSGTEADVENPYLESITTIPNASLEALKSKAEATKTPRSSKCKAKRTKKERKATEPITTNFMIETLNMDFNLNENEDENDYANENMNANHSGNSDIPMITVTMFLILVSFALSVINDLKRINQFFALSIFLGISIVVLMILWIVKVGRRRNNANTHTSADDETRKFPTDCYSFVALYSPKTDPDLFCFGLLVYVFQASLFFLMISSVVHPSLHSTGGVDNPDAEFDSSSFAAFIPSNVSPIVRATQIIAVLTFLIFPEASFLDVSTGISMFPQLWKMYGNEQVWCMAFACVLRSIQGFMAIFATVVLIMSSSDVTQIVLSLIAVNFISLLDDTAFKSARAGTYGSLLEKAAKRIENEPIPSCSGLEHKYPRYQLSVYVIGVFMLVLLCFVIFSQEDSDKWITRVIQVKFGGSEDIHLYDGCYDVALDLSYNKRHNYKLSSDDIRVNQTQIGYCRDDRKWVLFNSVLDNPCQAEGNQLVAHSSKTDSFDVSTSFGDTWYSGSNEPLLLVLEELRENPKDCRSYLGDGICDEFFNKPVYEFDGGDCCATTCSHLNCGKGGLNYAPVFGTKIALDRFPNCKDPSMKPVTIGLNSISISDLETNPIVNFICDGNDVLSIPVDQSIEDYTETVMVPREGSCMFKPELEVKGFEWELCYTVSSEGTDISYEGCISWKRWIKENFFVYNVFDQTTLSSNIGELLRGSTSLILDGSDFTGTFPSEIGLLTELTELSLCRWDCIEYFIVTNHVLIFLILSQLYLFSFCYKSYSW</sequence>
<evidence type="ECO:0000256" key="3">
    <source>
        <dbReference type="ARBA" id="ARBA00023180"/>
    </source>
</evidence>
<evidence type="ECO:0000256" key="4">
    <source>
        <dbReference type="SAM" id="MobiDB-lite"/>
    </source>
</evidence>
<dbReference type="AlphaFoldDB" id="A0A7S4ENQ3"/>
<evidence type="ECO:0000259" key="6">
    <source>
        <dbReference type="SMART" id="SM00004"/>
    </source>
</evidence>
<organism evidence="7">
    <name type="scientific">Pseudo-nitzschia australis</name>
    <dbReference type="NCBI Taxonomy" id="44445"/>
    <lineage>
        <taxon>Eukaryota</taxon>
        <taxon>Sar</taxon>
        <taxon>Stramenopiles</taxon>
        <taxon>Ochrophyta</taxon>
        <taxon>Bacillariophyta</taxon>
        <taxon>Bacillariophyceae</taxon>
        <taxon>Bacillariophycidae</taxon>
        <taxon>Bacillariales</taxon>
        <taxon>Bacillariaceae</taxon>
        <taxon>Pseudo-nitzschia</taxon>
    </lineage>
</organism>
<evidence type="ECO:0000256" key="5">
    <source>
        <dbReference type="SAM" id="Phobius"/>
    </source>
</evidence>
<feature type="transmembrane region" description="Helical" evidence="5">
    <location>
        <begin position="318"/>
        <end position="337"/>
    </location>
</feature>
<dbReference type="SMART" id="SM00004">
    <property type="entry name" value="NL"/>
    <property type="match status" value="1"/>
</dbReference>
<feature type="region of interest" description="Disordered" evidence="4">
    <location>
        <begin position="161"/>
        <end position="184"/>
    </location>
</feature>
<keyword evidence="5" id="KW-1133">Transmembrane helix</keyword>
<feature type="transmembrane region" description="Helical" evidence="5">
    <location>
        <begin position="870"/>
        <end position="893"/>
    </location>
</feature>
<feature type="transmembrane region" description="Helical" evidence="5">
    <location>
        <begin position="254"/>
        <end position="277"/>
    </location>
</feature>
<feature type="transmembrane region" description="Helical" evidence="5">
    <location>
        <begin position="416"/>
        <end position="441"/>
    </location>
</feature>